<feature type="transmembrane region" description="Helical" evidence="6">
    <location>
        <begin position="117"/>
        <end position="135"/>
    </location>
</feature>
<feature type="transmembrane region" description="Helical" evidence="6">
    <location>
        <begin position="91"/>
        <end position="110"/>
    </location>
</feature>
<feature type="domain" description="Type II secretion system protein GspF" evidence="7">
    <location>
        <begin position="154"/>
        <end position="280"/>
    </location>
</feature>
<evidence type="ECO:0000256" key="6">
    <source>
        <dbReference type="SAM" id="Phobius"/>
    </source>
</evidence>
<gene>
    <name evidence="8" type="ORF">FYJ85_03085</name>
</gene>
<evidence type="ECO:0000256" key="4">
    <source>
        <dbReference type="ARBA" id="ARBA00022989"/>
    </source>
</evidence>
<sequence>MYGNLIQLLTALSAALAAGFGVLYLGRVLSELELAEKHENLPQRLPLFVRLLLPFISVTRPAASGNAFAVWRDMAAPKLWMAGLGDAFTPVDYIALRLVFLIVSLLLIVLGMAAGQILICLALALLFAVYPGVWISSTIRKRQLSIMKALPNVLDLLTLSVESGRDLLSALRDILARRKVDPLGEELLRTFQEIQLGRKRTDALRALTLRVRQADLTAAINAIIQAEELGVSIAQILHIQSDMQRNKRFMLAEKLANEASVKIIIPIILLILPAVFLVLVGPLALRAAAFFR</sequence>
<evidence type="ECO:0000259" key="7">
    <source>
        <dbReference type="Pfam" id="PF00482"/>
    </source>
</evidence>
<dbReference type="Pfam" id="PF00482">
    <property type="entry name" value="T2SSF"/>
    <property type="match status" value="1"/>
</dbReference>
<comment type="caution">
    <text evidence="8">The sequence shown here is derived from an EMBL/GenBank/DDBJ whole genome shotgun (WGS) entry which is preliminary data.</text>
</comment>
<dbReference type="RefSeq" id="WP_106054857.1">
    <property type="nucleotide sequence ID" value="NZ_CALXOB010000031.1"/>
</dbReference>
<keyword evidence="9" id="KW-1185">Reference proteome</keyword>
<evidence type="ECO:0000313" key="9">
    <source>
        <dbReference type="Proteomes" id="UP000435649"/>
    </source>
</evidence>
<proteinExistence type="predicted"/>
<feature type="transmembrane region" description="Helical" evidence="6">
    <location>
        <begin position="263"/>
        <end position="285"/>
    </location>
</feature>
<keyword evidence="2" id="KW-1003">Cell membrane</keyword>
<dbReference type="PANTHER" id="PTHR35007:SF2">
    <property type="entry name" value="PILUS ASSEMBLE PROTEIN"/>
    <property type="match status" value="1"/>
</dbReference>
<organism evidence="8 9">
    <name type="scientific">Victivallis lenta</name>
    <dbReference type="NCBI Taxonomy" id="2606640"/>
    <lineage>
        <taxon>Bacteria</taxon>
        <taxon>Pseudomonadati</taxon>
        <taxon>Lentisphaerota</taxon>
        <taxon>Lentisphaeria</taxon>
        <taxon>Victivallales</taxon>
        <taxon>Victivallaceae</taxon>
        <taxon>Victivallis</taxon>
    </lineage>
</organism>
<evidence type="ECO:0000256" key="3">
    <source>
        <dbReference type="ARBA" id="ARBA00022692"/>
    </source>
</evidence>
<dbReference type="EMBL" id="VUNS01000002">
    <property type="protein sequence ID" value="MST96028.1"/>
    <property type="molecule type" value="Genomic_DNA"/>
</dbReference>
<keyword evidence="5 6" id="KW-0472">Membrane</keyword>
<feature type="transmembrane region" description="Helical" evidence="6">
    <location>
        <begin position="47"/>
        <end position="71"/>
    </location>
</feature>
<dbReference type="AlphaFoldDB" id="A0A844G0B2"/>
<keyword evidence="3 6" id="KW-0812">Transmembrane</keyword>
<dbReference type="Proteomes" id="UP000435649">
    <property type="component" value="Unassembled WGS sequence"/>
</dbReference>
<name>A0A844G0B2_9BACT</name>
<protein>
    <submittedName>
        <fullName evidence="8">Type II secretion system F family protein</fullName>
    </submittedName>
</protein>
<dbReference type="InterPro" id="IPR018076">
    <property type="entry name" value="T2SS_GspF_dom"/>
</dbReference>
<evidence type="ECO:0000256" key="2">
    <source>
        <dbReference type="ARBA" id="ARBA00022475"/>
    </source>
</evidence>
<dbReference type="PANTHER" id="PTHR35007">
    <property type="entry name" value="INTEGRAL MEMBRANE PROTEIN-RELATED"/>
    <property type="match status" value="1"/>
</dbReference>
<evidence type="ECO:0000256" key="5">
    <source>
        <dbReference type="ARBA" id="ARBA00023136"/>
    </source>
</evidence>
<comment type="subcellular location">
    <subcellularLocation>
        <location evidence="1">Cell membrane</location>
        <topology evidence="1">Multi-pass membrane protein</topology>
    </subcellularLocation>
</comment>
<accession>A0A844G0B2</accession>
<keyword evidence="4 6" id="KW-1133">Transmembrane helix</keyword>
<feature type="transmembrane region" description="Helical" evidence="6">
    <location>
        <begin position="6"/>
        <end position="26"/>
    </location>
</feature>
<reference evidence="8 9" key="1">
    <citation type="submission" date="2019-08" db="EMBL/GenBank/DDBJ databases">
        <title>In-depth cultivation of the pig gut microbiome towards novel bacterial diversity and tailored functional studies.</title>
        <authorList>
            <person name="Wylensek D."/>
            <person name="Hitch T.C.A."/>
            <person name="Clavel T."/>
        </authorList>
    </citation>
    <scope>NUCLEOTIDE SEQUENCE [LARGE SCALE GENOMIC DNA]</scope>
    <source>
        <strain evidence="8 9">BBE-744-WT-12</strain>
    </source>
</reference>
<evidence type="ECO:0000313" key="8">
    <source>
        <dbReference type="EMBL" id="MST96028.1"/>
    </source>
</evidence>
<dbReference type="GO" id="GO:0005886">
    <property type="term" value="C:plasma membrane"/>
    <property type="evidence" value="ECO:0007669"/>
    <property type="project" value="UniProtKB-SubCell"/>
</dbReference>
<evidence type="ECO:0000256" key="1">
    <source>
        <dbReference type="ARBA" id="ARBA00004651"/>
    </source>
</evidence>